<proteinExistence type="predicted"/>
<gene>
    <name evidence="2" type="ORF">CARN2_1249</name>
</gene>
<evidence type="ECO:0000313" key="2">
    <source>
        <dbReference type="EMBL" id="CBH96391.1"/>
    </source>
</evidence>
<dbReference type="AlphaFoldDB" id="E6PN89"/>
<reference evidence="2" key="1">
    <citation type="submission" date="2009-10" db="EMBL/GenBank/DDBJ databases">
        <title>Diversity of trophic interactions inside an arsenic-rich microbial ecosystem.</title>
        <authorList>
            <person name="Bertin P.N."/>
            <person name="Heinrich-Salmeron A."/>
            <person name="Pelletier E."/>
            <person name="Goulhen-Chollet F."/>
            <person name="Arsene-Ploetze F."/>
            <person name="Gallien S."/>
            <person name="Calteau A."/>
            <person name="Vallenet D."/>
            <person name="Casiot C."/>
            <person name="Chane-Woon-Ming B."/>
            <person name="Giloteaux L."/>
            <person name="Barakat M."/>
            <person name="Bonnefoy V."/>
            <person name="Bruneel O."/>
            <person name="Chandler M."/>
            <person name="Cleiss J."/>
            <person name="Duran R."/>
            <person name="Elbaz-Poulichet F."/>
            <person name="Fonknechten N."/>
            <person name="Lauga B."/>
            <person name="Mornico D."/>
            <person name="Ortet P."/>
            <person name="Schaeffer C."/>
            <person name="Siguier P."/>
            <person name="Alexander Thil Smith A."/>
            <person name="Van Dorsselaer A."/>
            <person name="Weissenbach J."/>
            <person name="Medigue C."/>
            <person name="Le Paslier D."/>
        </authorList>
    </citation>
    <scope>NUCLEOTIDE SEQUENCE</scope>
</reference>
<organism evidence="2">
    <name type="scientific">mine drainage metagenome</name>
    <dbReference type="NCBI Taxonomy" id="410659"/>
    <lineage>
        <taxon>unclassified sequences</taxon>
        <taxon>metagenomes</taxon>
        <taxon>ecological metagenomes</taxon>
    </lineage>
</organism>
<dbReference type="Pfam" id="PF09509">
    <property type="entry name" value="Hypoth_Ymh"/>
    <property type="match status" value="1"/>
</dbReference>
<dbReference type="NCBIfam" id="TIGR02391">
    <property type="entry name" value="hypoth_ymh"/>
    <property type="match status" value="1"/>
</dbReference>
<protein>
    <recommendedName>
        <fullName evidence="1">Conserved hypothetical protein CHP02391 domain-containing protein</fullName>
    </recommendedName>
</protein>
<sequence length="159" mass="18139">MATFLDRFETIVRRAKAFDARDGQDSLALHPFDRRNIHPRLPPKVRKLFDDGHYAEATFEAFKFIDKVVQKHAKVSESGMKLMMQVFDEAKPLLQLTALSNSSEIDEQKGYRFLFSGAVMAIRNPRGHEVNISDDPDTCLDHLAFASLLLRRLEQSGFA</sequence>
<dbReference type="EMBL" id="CABM01000026">
    <property type="protein sequence ID" value="CBH96391.1"/>
    <property type="molecule type" value="Genomic_DNA"/>
</dbReference>
<name>E6PN89_9ZZZZ</name>
<comment type="caution">
    <text evidence="2">The sequence shown here is derived from an EMBL/GenBank/DDBJ whole genome shotgun (WGS) entry which is preliminary data.</text>
</comment>
<evidence type="ECO:0000259" key="1">
    <source>
        <dbReference type="Pfam" id="PF09509"/>
    </source>
</evidence>
<accession>E6PN89</accession>
<feature type="domain" description="Conserved hypothetical protein CHP02391" evidence="1">
    <location>
        <begin position="35"/>
        <end position="153"/>
    </location>
</feature>
<dbReference type="InterPro" id="IPR012654">
    <property type="entry name" value="CHP02391"/>
</dbReference>